<feature type="compositionally biased region" description="Basic residues" evidence="1">
    <location>
        <begin position="17"/>
        <end position="26"/>
    </location>
</feature>
<reference evidence="2" key="1">
    <citation type="submission" date="2014-09" db="EMBL/GenBank/DDBJ databases">
        <authorList>
            <person name="Magalhaes I.L.F."/>
            <person name="Oliveira U."/>
            <person name="Santos F.R."/>
            <person name="Vidigal T.H.D.A."/>
            <person name="Brescovit A.D."/>
            <person name="Santos A.J."/>
        </authorList>
    </citation>
    <scope>NUCLEOTIDE SEQUENCE</scope>
    <source>
        <tissue evidence="2">Shoot tissue taken approximately 20 cm above the soil surface</tissue>
    </source>
</reference>
<reference evidence="2" key="2">
    <citation type="journal article" date="2015" name="Data Brief">
        <title>Shoot transcriptome of the giant reed, Arundo donax.</title>
        <authorList>
            <person name="Barrero R.A."/>
            <person name="Guerrero F.D."/>
            <person name="Moolhuijzen P."/>
            <person name="Goolsby J.A."/>
            <person name="Tidwell J."/>
            <person name="Bellgard S.E."/>
            <person name="Bellgard M.I."/>
        </authorList>
    </citation>
    <scope>NUCLEOTIDE SEQUENCE</scope>
    <source>
        <tissue evidence="2">Shoot tissue taken approximately 20 cm above the soil surface</tissue>
    </source>
</reference>
<dbReference type="AlphaFoldDB" id="A0A0A9CU98"/>
<name>A0A0A9CU98_ARUDO</name>
<dbReference type="EMBL" id="GBRH01217971">
    <property type="protein sequence ID" value="JAD79924.1"/>
    <property type="molecule type" value="Transcribed_RNA"/>
</dbReference>
<evidence type="ECO:0000313" key="2">
    <source>
        <dbReference type="EMBL" id="JAD79924.1"/>
    </source>
</evidence>
<protein>
    <submittedName>
        <fullName evidence="2">Uncharacterized protein</fullName>
    </submittedName>
</protein>
<organism evidence="2">
    <name type="scientific">Arundo donax</name>
    <name type="common">Giant reed</name>
    <name type="synonym">Donax arundinaceus</name>
    <dbReference type="NCBI Taxonomy" id="35708"/>
    <lineage>
        <taxon>Eukaryota</taxon>
        <taxon>Viridiplantae</taxon>
        <taxon>Streptophyta</taxon>
        <taxon>Embryophyta</taxon>
        <taxon>Tracheophyta</taxon>
        <taxon>Spermatophyta</taxon>
        <taxon>Magnoliopsida</taxon>
        <taxon>Liliopsida</taxon>
        <taxon>Poales</taxon>
        <taxon>Poaceae</taxon>
        <taxon>PACMAD clade</taxon>
        <taxon>Arundinoideae</taxon>
        <taxon>Arundineae</taxon>
        <taxon>Arundo</taxon>
    </lineage>
</organism>
<accession>A0A0A9CU98</accession>
<feature type="compositionally biased region" description="Basic and acidic residues" evidence="1">
    <location>
        <begin position="1"/>
        <end position="16"/>
    </location>
</feature>
<feature type="region of interest" description="Disordered" evidence="1">
    <location>
        <begin position="1"/>
        <end position="26"/>
    </location>
</feature>
<sequence length="26" mass="3131">MTKQTRDQGNKQNQRDRVHRNKCSSD</sequence>
<evidence type="ECO:0000256" key="1">
    <source>
        <dbReference type="SAM" id="MobiDB-lite"/>
    </source>
</evidence>
<proteinExistence type="predicted"/>